<comment type="similarity">
    <text evidence="5">Belongs to the DarP family.</text>
</comment>
<name>A0A0F7JYG6_9GAMM</name>
<reference evidence="6 7" key="1">
    <citation type="journal article" date="2015" name="Genome Announc.">
        <title>Complete Genome Sequence of Sedimenticola thiotaurini Strain SIP-G1, a Polyphosphate- and Polyhydroxyalkanoate-Accumulating Sulfur-Oxidizing Gammaproteobacterium Isolated from Salt Marsh Sediments.</title>
        <authorList>
            <person name="Flood B.E."/>
            <person name="Jones D.S."/>
            <person name="Bailey J.V."/>
        </authorList>
    </citation>
    <scope>NUCLEOTIDE SEQUENCE [LARGE SCALE GENOMIC DNA]</scope>
    <source>
        <strain evidence="6 7">SIP-G1</strain>
    </source>
</reference>
<accession>A0A0F7JYG6</accession>
<evidence type="ECO:0000313" key="7">
    <source>
        <dbReference type="Proteomes" id="UP000034410"/>
    </source>
</evidence>
<comment type="subcellular location">
    <subcellularLocation>
        <location evidence="5">Cytoplasm</location>
    </subcellularLocation>
    <text evidence="5">Associates with late stage pre-50S ribosomal subunits.</text>
</comment>
<dbReference type="GO" id="GO:1902626">
    <property type="term" value="P:assembly of large subunit precursor of preribosome"/>
    <property type="evidence" value="ECO:0007669"/>
    <property type="project" value="UniProtKB-UniRule"/>
</dbReference>
<keyword evidence="7" id="KW-1185">Reference proteome</keyword>
<dbReference type="RefSeq" id="WP_046858609.1">
    <property type="nucleotide sequence ID" value="NZ_CP011412.1"/>
</dbReference>
<evidence type="ECO:0000256" key="1">
    <source>
        <dbReference type="ARBA" id="ARBA00022490"/>
    </source>
</evidence>
<dbReference type="GO" id="GO:0005829">
    <property type="term" value="C:cytosol"/>
    <property type="evidence" value="ECO:0007669"/>
    <property type="project" value="TreeGrafter"/>
</dbReference>
<dbReference type="KEGG" id="seds:AAY24_04085"/>
<dbReference type="Proteomes" id="UP000034410">
    <property type="component" value="Chromosome"/>
</dbReference>
<dbReference type="SUPFAM" id="SSF158710">
    <property type="entry name" value="PSPTO4464-like"/>
    <property type="match status" value="1"/>
</dbReference>
<dbReference type="GO" id="GO:0043022">
    <property type="term" value="F:ribosome binding"/>
    <property type="evidence" value="ECO:0007669"/>
    <property type="project" value="UniProtKB-UniRule"/>
</dbReference>
<dbReference type="PIRSF" id="PIRSF016183">
    <property type="entry name" value="UCP016183"/>
    <property type="match status" value="1"/>
</dbReference>
<protein>
    <recommendedName>
        <fullName evidence="5">Dual-action ribosomal maturation protein DarP</fullName>
    </recommendedName>
    <alternativeName>
        <fullName evidence="5">Large ribosomal subunit assembly factor DarP</fullName>
    </alternativeName>
</protein>
<comment type="function">
    <text evidence="5">Member of a network of 50S ribosomal subunit biogenesis factors which assembles along the 30S-50S interface, preventing incorrect 23S rRNA structures from forming. Promotes peptidyl transferase center (PTC) maturation.</text>
</comment>
<keyword evidence="2 5" id="KW-0690">Ribosome biogenesis</keyword>
<gene>
    <name evidence="5" type="primary">darP</name>
    <name evidence="6" type="ORF">AAY24_04085</name>
</gene>
<sequence>MMTDEYESGGYEETEEQVSRSEIKRQMLALQALGERLVKLKPAQWEAFGFSESMMDALRESQRIKSHNAMRRHIRRLGKLLNQEDTEQVESLFQRMDDQAMQDNRRFHRIEQWRDRLINGDDKTLSELLDICPNIDIQHVRQLIRAAKKERELTKPPTAQRKLFRYLKDLDLN</sequence>
<dbReference type="GO" id="GO:0019843">
    <property type="term" value="F:rRNA binding"/>
    <property type="evidence" value="ECO:0007669"/>
    <property type="project" value="UniProtKB-UniRule"/>
</dbReference>
<dbReference type="PANTHER" id="PTHR38101">
    <property type="entry name" value="UPF0307 PROTEIN YJGA"/>
    <property type="match status" value="1"/>
</dbReference>
<evidence type="ECO:0000256" key="5">
    <source>
        <dbReference type="HAMAP-Rule" id="MF_00765"/>
    </source>
</evidence>
<dbReference type="NCBIfam" id="NF003593">
    <property type="entry name" value="PRK05255.1-1"/>
    <property type="match status" value="1"/>
</dbReference>
<evidence type="ECO:0000256" key="4">
    <source>
        <dbReference type="ARBA" id="ARBA00022884"/>
    </source>
</evidence>
<keyword evidence="4 5" id="KW-0694">RNA-binding</keyword>
<dbReference type="InterPro" id="IPR006839">
    <property type="entry name" value="DarP"/>
</dbReference>
<dbReference type="AlphaFoldDB" id="A0A0F7JYG6"/>
<dbReference type="InterPro" id="IPR023153">
    <property type="entry name" value="DarP_sf"/>
</dbReference>
<dbReference type="PANTHER" id="PTHR38101:SF1">
    <property type="entry name" value="UPF0307 PROTEIN YJGA"/>
    <property type="match status" value="1"/>
</dbReference>
<evidence type="ECO:0000313" key="6">
    <source>
        <dbReference type="EMBL" id="AKH19673.1"/>
    </source>
</evidence>
<evidence type="ECO:0000256" key="2">
    <source>
        <dbReference type="ARBA" id="ARBA00022517"/>
    </source>
</evidence>
<dbReference type="HAMAP" id="MF_00765">
    <property type="entry name" value="DarP"/>
    <property type="match status" value="1"/>
</dbReference>
<keyword evidence="3 5" id="KW-0699">rRNA-binding</keyword>
<dbReference type="CDD" id="cd16331">
    <property type="entry name" value="YjgA-like"/>
    <property type="match status" value="1"/>
</dbReference>
<evidence type="ECO:0000256" key="3">
    <source>
        <dbReference type="ARBA" id="ARBA00022730"/>
    </source>
</evidence>
<dbReference type="Pfam" id="PF04751">
    <property type="entry name" value="DarP"/>
    <property type="match status" value="1"/>
</dbReference>
<dbReference type="EMBL" id="CP011412">
    <property type="protein sequence ID" value="AKH19673.1"/>
    <property type="molecule type" value="Genomic_DNA"/>
</dbReference>
<keyword evidence="1 5" id="KW-0963">Cytoplasm</keyword>
<dbReference type="Gene3D" id="1.10.60.30">
    <property type="entry name" value="PSPTO4464-like domains"/>
    <property type="match status" value="2"/>
</dbReference>
<dbReference type="OrthoDB" id="5293604at2"/>
<proteinExistence type="inferred from homology"/>
<organism evidence="6 7">
    <name type="scientific">Sedimenticola thiotaurini</name>
    <dbReference type="NCBI Taxonomy" id="1543721"/>
    <lineage>
        <taxon>Bacteria</taxon>
        <taxon>Pseudomonadati</taxon>
        <taxon>Pseudomonadota</taxon>
        <taxon>Gammaproteobacteria</taxon>
        <taxon>Chromatiales</taxon>
        <taxon>Sedimenticolaceae</taxon>
        <taxon>Sedimenticola</taxon>
    </lineage>
</organism>